<evidence type="ECO:0000256" key="4">
    <source>
        <dbReference type="ARBA" id="ARBA00022692"/>
    </source>
</evidence>
<dbReference type="GO" id="GO:0009306">
    <property type="term" value="P:protein secretion"/>
    <property type="evidence" value="ECO:0007669"/>
    <property type="project" value="UniProtKB-UniRule"/>
</dbReference>
<evidence type="ECO:0000256" key="5">
    <source>
        <dbReference type="ARBA" id="ARBA00022927"/>
    </source>
</evidence>
<dbReference type="HAMAP" id="MF_00422">
    <property type="entry name" value="SecE"/>
    <property type="match status" value="1"/>
</dbReference>
<dbReference type="InterPro" id="IPR005807">
    <property type="entry name" value="SecE_bac"/>
</dbReference>
<dbReference type="AlphaFoldDB" id="A0A379ANZ2"/>
<evidence type="ECO:0000256" key="6">
    <source>
        <dbReference type="ARBA" id="ARBA00022989"/>
    </source>
</evidence>
<evidence type="ECO:0000256" key="7">
    <source>
        <dbReference type="ARBA" id="ARBA00023010"/>
    </source>
</evidence>
<evidence type="ECO:0000256" key="2">
    <source>
        <dbReference type="ARBA" id="ARBA00022448"/>
    </source>
</evidence>
<reference evidence="10 11" key="1">
    <citation type="submission" date="2018-06" db="EMBL/GenBank/DDBJ databases">
        <authorList>
            <consortium name="Pathogen Informatics"/>
            <person name="Doyle S."/>
        </authorList>
    </citation>
    <scope>NUCLEOTIDE SEQUENCE [LARGE SCALE GENOMIC DNA]</scope>
    <source>
        <strain evidence="11">NCTC 11297</strain>
    </source>
</reference>
<protein>
    <recommendedName>
        <fullName evidence="9">Protein translocase subunit SecE</fullName>
    </recommendedName>
</protein>
<dbReference type="RefSeq" id="WP_115248806.1">
    <property type="nucleotide sequence ID" value="NZ_JBLOCS010000003.1"/>
</dbReference>
<dbReference type="Proteomes" id="UP000255098">
    <property type="component" value="Unassembled WGS sequence"/>
</dbReference>
<comment type="subunit">
    <text evidence="9">Component of the Sec protein translocase complex. Heterotrimer consisting of SecY, SecE and SecG subunits. The heterotrimers can form oligomers, although 1 heterotrimer is thought to be able to translocate proteins. Interacts with the ribosome. Interacts with SecDF, and other proteins may be involved. Interacts with SecA.</text>
</comment>
<organism evidence="10 11">
    <name type="scientific">Avibacterium avium</name>
    <name type="common">Pasteurella avium</name>
    <dbReference type="NCBI Taxonomy" id="751"/>
    <lineage>
        <taxon>Bacteria</taxon>
        <taxon>Pseudomonadati</taxon>
        <taxon>Pseudomonadota</taxon>
        <taxon>Gammaproteobacteria</taxon>
        <taxon>Pasteurellales</taxon>
        <taxon>Pasteurellaceae</taxon>
        <taxon>Avibacterium</taxon>
    </lineage>
</organism>
<sequence length="137" mass="15017">MASNIDKKKHAEQAENREKSKGLNTFLWLLGIVIIAVAAVGNIYFADQFSTPIRVVAVVILLLAAAGVLAITNQGTKARAFLSASRTELRKIVWPTRAETMQTTLIVMGVTVFVSLILWGIDSIIVTVITFLTDLRF</sequence>
<dbReference type="EMBL" id="UGSP01000001">
    <property type="protein sequence ID" value="SUB23418.1"/>
    <property type="molecule type" value="Genomic_DNA"/>
</dbReference>
<feature type="transmembrane region" description="Helical" evidence="9">
    <location>
        <begin position="105"/>
        <end position="132"/>
    </location>
</feature>
<keyword evidence="4 9" id="KW-0812">Transmembrane</keyword>
<keyword evidence="5 9" id="KW-0653">Protein transport</keyword>
<keyword evidence="11" id="KW-1185">Reference proteome</keyword>
<keyword evidence="3 9" id="KW-1003">Cell membrane</keyword>
<dbReference type="NCBIfam" id="TIGR00964">
    <property type="entry name" value="secE_bact"/>
    <property type="match status" value="1"/>
</dbReference>
<dbReference type="GO" id="GO:0006605">
    <property type="term" value="P:protein targeting"/>
    <property type="evidence" value="ECO:0007669"/>
    <property type="project" value="UniProtKB-UniRule"/>
</dbReference>
<keyword evidence="2 9" id="KW-0813">Transport</keyword>
<dbReference type="PANTHER" id="PTHR33910:SF1">
    <property type="entry name" value="PROTEIN TRANSLOCASE SUBUNIT SECE"/>
    <property type="match status" value="1"/>
</dbReference>
<keyword evidence="6 9" id="KW-1133">Transmembrane helix</keyword>
<gene>
    <name evidence="9 10" type="primary">secE</name>
    <name evidence="10" type="ORF">NCTC11297_00423</name>
</gene>
<dbReference type="GO" id="GO:0008320">
    <property type="term" value="F:protein transmembrane transporter activity"/>
    <property type="evidence" value="ECO:0007669"/>
    <property type="project" value="UniProtKB-UniRule"/>
</dbReference>
<dbReference type="PRINTS" id="PR01650">
    <property type="entry name" value="SECETRNLCASE"/>
</dbReference>
<accession>A0A379ANZ2</accession>
<dbReference type="GeneID" id="300132644"/>
<evidence type="ECO:0000256" key="8">
    <source>
        <dbReference type="ARBA" id="ARBA00023136"/>
    </source>
</evidence>
<evidence type="ECO:0000256" key="9">
    <source>
        <dbReference type="HAMAP-Rule" id="MF_00422"/>
    </source>
</evidence>
<comment type="subcellular location">
    <subcellularLocation>
        <location evidence="1">Membrane</location>
    </subcellularLocation>
</comment>
<feature type="transmembrane region" description="Helical" evidence="9">
    <location>
        <begin position="26"/>
        <end position="46"/>
    </location>
</feature>
<evidence type="ECO:0000256" key="1">
    <source>
        <dbReference type="ARBA" id="ARBA00004370"/>
    </source>
</evidence>
<dbReference type="PANTHER" id="PTHR33910">
    <property type="entry name" value="PROTEIN TRANSLOCASE SUBUNIT SECE"/>
    <property type="match status" value="1"/>
</dbReference>
<dbReference type="Pfam" id="PF00584">
    <property type="entry name" value="SecE"/>
    <property type="match status" value="1"/>
</dbReference>
<evidence type="ECO:0000313" key="10">
    <source>
        <dbReference type="EMBL" id="SUB23418.1"/>
    </source>
</evidence>
<keyword evidence="7 9" id="KW-0811">Translocation</keyword>
<dbReference type="GO" id="GO:0005886">
    <property type="term" value="C:plasma membrane"/>
    <property type="evidence" value="ECO:0007669"/>
    <property type="project" value="UniProtKB-UniRule"/>
</dbReference>
<dbReference type="GO" id="GO:0065002">
    <property type="term" value="P:intracellular protein transmembrane transport"/>
    <property type="evidence" value="ECO:0007669"/>
    <property type="project" value="UniProtKB-UniRule"/>
</dbReference>
<name>A0A379ANZ2_AVIAV</name>
<keyword evidence="8 9" id="KW-0472">Membrane</keyword>
<comment type="function">
    <text evidence="9">Essential subunit of the Sec protein translocation channel SecYEG. Clamps together the 2 halves of SecY. May contact the channel plug during translocation.</text>
</comment>
<dbReference type="NCBIfam" id="NF004376">
    <property type="entry name" value="PRK05740.2-1"/>
    <property type="match status" value="1"/>
</dbReference>
<feature type="transmembrane region" description="Helical" evidence="9">
    <location>
        <begin position="52"/>
        <end position="71"/>
    </location>
</feature>
<comment type="caution">
    <text evidence="9">Lacks conserved residue(s) required for the propagation of feature annotation.</text>
</comment>
<dbReference type="GO" id="GO:0043952">
    <property type="term" value="P:protein transport by the Sec complex"/>
    <property type="evidence" value="ECO:0007669"/>
    <property type="project" value="UniProtKB-UniRule"/>
</dbReference>
<dbReference type="InterPro" id="IPR001901">
    <property type="entry name" value="Translocase_SecE/Sec61-g"/>
</dbReference>
<comment type="similarity">
    <text evidence="9">Belongs to the SecE/SEC61-gamma family.</text>
</comment>
<evidence type="ECO:0000313" key="11">
    <source>
        <dbReference type="Proteomes" id="UP000255098"/>
    </source>
</evidence>
<evidence type="ECO:0000256" key="3">
    <source>
        <dbReference type="ARBA" id="ARBA00022475"/>
    </source>
</evidence>
<proteinExistence type="inferred from homology"/>
<dbReference type="Gene3D" id="1.20.5.1030">
    <property type="entry name" value="Preprotein translocase secy subunit"/>
    <property type="match status" value="1"/>
</dbReference>
<dbReference type="InterPro" id="IPR038379">
    <property type="entry name" value="SecE_sf"/>
</dbReference>